<dbReference type="PANTHER" id="PTHR11692">
    <property type="entry name" value="BIFUNCTIONAL PURINE BIOSYNTHESIS PROTEIN PURH"/>
    <property type="match status" value="1"/>
</dbReference>
<dbReference type="PANTHER" id="PTHR11692:SF0">
    <property type="entry name" value="BIFUNCTIONAL PURINE BIOSYNTHESIS PROTEIN ATIC"/>
    <property type="match status" value="1"/>
</dbReference>
<proteinExistence type="predicted"/>
<dbReference type="GO" id="GO:0006189">
    <property type="term" value="P:'de novo' IMP biosynthetic process"/>
    <property type="evidence" value="ECO:0007669"/>
    <property type="project" value="TreeGrafter"/>
</dbReference>
<dbReference type="EMBL" id="UINC01119289">
    <property type="protein sequence ID" value="SVC93001.1"/>
    <property type="molecule type" value="Genomic_DNA"/>
</dbReference>
<dbReference type="InterPro" id="IPR036914">
    <property type="entry name" value="MGS-like_dom_sf"/>
</dbReference>
<gene>
    <name evidence="2" type="ORF">METZ01_LOCUS345855</name>
</gene>
<dbReference type="GO" id="GO:0005829">
    <property type="term" value="C:cytosol"/>
    <property type="evidence" value="ECO:0007669"/>
    <property type="project" value="TreeGrafter"/>
</dbReference>
<feature type="non-terminal residue" evidence="2">
    <location>
        <position position="59"/>
    </location>
</feature>
<dbReference type="Gene3D" id="3.40.50.1380">
    <property type="entry name" value="Methylglyoxal synthase-like domain"/>
    <property type="match status" value="1"/>
</dbReference>
<accession>A0A382R8V7</accession>
<sequence length="59" mass="6938">MLFKRNNPEHLATFKKLNFPMIDYVIVNLYPFKKTIKNTTNKKKIIEMIDIGGPTLLRS</sequence>
<dbReference type="InterPro" id="IPR002695">
    <property type="entry name" value="PurH-like"/>
</dbReference>
<organism evidence="2">
    <name type="scientific">marine metagenome</name>
    <dbReference type="NCBI Taxonomy" id="408172"/>
    <lineage>
        <taxon>unclassified sequences</taxon>
        <taxon>metagenomes</taxon>
        <taxon>ecological metagenomes</taxon>
    </lineage>
</organism>
<dbReference type="GO" id="GO:0004643">
    <property type="term" value="F:phosphoribosylaminoimidazolecarboxamide formyltransferase activity"/>
    <property type="evidence" value="ECO:0007669"/>
    <property type="project" value="InterPro"/>
</dbReference>
<dbReference type="Pfam" id="PF02142">
    <property type="entry name" value="MGS"/>
    <property type="match status" value="1"/>
</dbReference>
<dbReference type="AlphaFoldDB" id="A0A382R8V7"/>
<dbReference type="SUPFAM" id="SSF52335">
    <property type="entry name" value="Methylglyoxal synthase-like"/>
    <property type="match status" value="1"/>
</dbReference>
<name>A0A382R8V7_9ZZZZ</name>
<protein>
    <recommendedName>
        <fullName evidence="1">MGS-like domain-containing protein</fullName>
    </recommendedName>
</protein>
<dbReference type="InterPro" id="IPR011607">
    <property type="entry name" value="MGS-like_dom"/>
</dbReference>
<evidence type="ECO:0000313" key="2">
    <source>
        <dbReference type="EMBL" id="SVC93001.1"/>
    </source>
</evidence>
<feature type="domain" description="MGS-like" evidence="1">
    <location>
        <begin position="15"/>
        <end position="55"/>
    </location>
</feature>
<dbReference type="GO" id="GO:0003937">
    <property type="term" value="F:IMP cyclohydrolase activity"/>
    <property type="evidence" value="ECO:0007669"/>
    <property type="project" value="InterPro"/>
</dbReference>
<evidence type="ECO:0000259" key="1">
    <source>
        <dbReference type="Pfam" id="PF02142"/>
    </source>
</evidence>
<reference evidence="2" key="1">
    <citation type="submission" date="2018-05" db="EMBL/GenBank/DDBJ databases">
        <authorList>
            <person name="Lanie J.A."/>
            <person name="Ng W.-L."/>
            <person name="Kazmierczak K.M."/>
            <person name="Andrzejewski T.M."/>
            <person name="Davidsen T.M."/>
            <person name="Wayne K.J."/>
            <person name="Tettelin H."/>
            <person name="Glass J.I."/>
            <person name="Rusch D."/>
            <person name="Podicherti R."/>
            <person name="Tsui H.-C.T."/>
            <person name="Winkler M.E."/>
        </authorList>
    </citation>
    <scope>NUCLEOTIDE SEQUENCE</scope>
</reference>